<accession>A0AAP7L1S1</accession>
<dbReference type="RefSeq" id="WP_065181508.1">
    <property type="nucleotide sequence ID" value="NZ_LYVI01000002.1"/>
</dbReference>
<evidence type="ECO:0000313" key="2">
    <source>
        <dbReference type="Proteomes" id="UP000092125"/>
    </source>
</evidence>
<dbReference type="AlphaFoldDB" id="A0AAP7L1S1"/>
<reference evidence="1 2" key="1">
    <citation type="submission" date="2016-05" db="EMBL/GenBank/DDBJ databases">
        <title>Draft Genome Sequences of Stenotrophomonas maltophilia Strains Sm32COP, Sm41DVV, Sm46PAILV, SmF3, SmF22, SmSOFb1 and SmCVFa1, Isolated from Different Manures, in France.</title>
        <authorList>
            <person name="Nazaret S."/>
            <person name="Bodilis J."/>
        </authorList>
    </citation>
    <scope>NUCLEOTIDE SEQUENCE [LARGE SCALE GENOMIC DNA]</scope>
    <source>
        <strain evidence="1 2">Sm41DVV</strain>
    </source>
</reference>
<name>A0AAP7L1S1_STEMA</name>
<evidence type="ECO:0000313" key="1">
    <source>
        <dbReference type="EMBL" id="OBU62818.1"/>
    </source>
</evidence>
<dbReference type="EMBL" id="LYVI01000002">
    <property type="protein sequence ID" value="OBU62818.1"/>
    <property type="molecule type" value="Genomic_DNA"/>
</dbReference>
<organism evidence="1 2">
    <name type="scientific">Stenotrophomonas maltophilia</name>
    <name type="common">Pseudomonas maltophilia</name>
    <name type="synonym">Xanthomonas maltophilia</name>
    <dbReference type="NCBI Taxonomy" id="40324"/>
    <lineage>
        <taxon>Bacteria</taxon>
        <taxon>Pseudomonadati</taxon>
        <taxon>Pseudomonadota</taxon>
        <taxon>Gammaproteobacteria</taxon>
        <taxon>Lysobacterales</taxon>
        <taxon>Lysobacteraceae</taxon>
        <taxon>Stenotrophomonas</taxon>
        <taxon>Stenotrophomonas maltophilia group</taxon>
    </lineage>
</organism>
<sequence length="86" mass="9871">MNTKAGHFIKLPSNFEVEVPTAGDDRITIQPTGIYITWSFHDAWLHYAGDQADISYAEFILPADPKYLRKFSREIAELAKKIESER</sequence>
<proteinExistence type="predicted"/>
<gene>
    <name evidence="1" type="ORF">A9K56_04000</name>
</gene>
<protein>
    <submittedName>
        <fullName evidence="1">Uncharacterized protein</fullName>
    </submittedName>
</protein>
<dbReference type="Proteomes" id="UP000092125">
    <property type="component" value="Unassembled WGS sequence"/>
</dbReference>
<comment type="caution">
    <text evidence="1">The sequence shown here is derived from an EMBL/GenBank/DDBJ whole genome shotgun (WGS) entry which is preliminary data.</text>
</comment>